<evidence type="ECO:0000259" key="4">
    <source>
        <dbReference type="PROSITE" id="PS50112"/>
    </source>
</evidence>
<feature type="domain" description="EAL" evidence="6">
    <location>
        <begin position="784"/>
        <end position="1038"/>
    </location>
</feature>
<dbReference type="InterPro" id="IPR001633">
    <property type="entry name" value="EAL_dom"/>
</dbReference>
<dbReference type="SMART" id="SM00091">
    <property type="entry name" value="PAS"/>
    <property type="match status" value="1"/>
</dbReference>
<dbReference type="SMART" id="SM00267">
    <property type="entry name" value="GGDEF"/>
    <property type="match status" value="1"/>
</dbReference>
<comment type="caution">
    <text evidence="8">The sequence shown here is derived from an EMBL/GenBank/DDBJ whole genome shotgun (WGS) entry which is preliminary data.</text>
</comment>
<dbReference type="InterPro" id="IPR052155">
    <property type="entry name" value="Biofilm_reg_signaling"/>
</dbReference>
<evidence type="ECO:0000259" key="5">
    <source>
        <dbReference type="PROSITE" id="PS50113"/>
    </source>
</evidence>
<dbReference type="InterPro" id="IPR035919">
    <property type="entry name" value="EAL_sf"/>
</dbReference>
<dbReference type="PROSITE" id="PS50112">
    <property type="entry name" value="PAS"/>
    <property type="match status" value="1"/>
</dbReference>
<dbReference type="Proteomes" id="UP000470302">
    <property type="component" value="Unassembled WGS sequence"/>
</dbReference>
<dbReference type="Gene3D" id="3.30.450.20">
    <property type="entry name" value="PAS domain"/>
    <property type="match status" value="1"/>
</dbReference>
<evidence type="ECO:0000256" key="1">
    <source>
        <dbReference type="ARBA" id="ARBA00051114"/>
    </source>
</evidence>
<sequence>MSPSDHRQPHRFANYLWLCLGFLLIAALAFSVYVWTERRIDRANELRYHSHSIVDELRQSSDDLTRMARTYVVTGDERYRQHYQEIIEIREGRAPRPLDYDNVYWDLVLDQARRPRAAGAGIALLDMMRAAGFSTAEMALLAEAKQNSDRLTGIEHAAIAIRAGGDPQALPGAVAMLHDAAYHRAKANIMAPIAQVNASVDLRTREAVENAAFDASIARNVFTLIALLLMVLLWRTKRSLDAALGCGVDQLRAGIERLGRGDFAEPLQVAPGARGSVWGWLAQTQQSLAQLDAEREAALERMRRVSRLYSALSLCNQAIVRCRGEAELFEQICQAIVTHGGMTMAWIGMVDHESGQVGPVASAGSGTEYLANLQVSLDAAVPQGRGPIGLAFRSGEPHWCQDFVNAPETASWHEVGARYGWRASASIPLRRNGRVVALFSPYADTVNAFDEEVRALLLEMQLDVEFALMNFDQRTARKQAEESLRTSEQHLRTIIETDPECIMLIDAHHRLVEINAAGLAIMGADSLEQLQRHGMVELIVPEYREAFLALHQRVTGGEPGRLEFKIQGLNGSSRWLETHAAPMDGAGGQRLLLGITRDVTDRKLADERIQYLAHYDPLTGLPNRAQLQEHARLALAMAERNQEPMAVLMLDLDHFKDINDSLGHSIGDNLLRELAKRLRGGLRAQDILARLGGDEFIFILQRVEADEAADVASKLLDLIDQPFRVGPHDLKVTGSIGVAMHPADGSDLETLLQRADAAMYQVKHSGRHGLRFFTAAMQQKAARHLQLVNALRYALEREQMHVVYQPQMSLIERRIVGAEALLRWSTPELGTVSPAEFIPAAEESGLIQSIGTWVLRQAVRQARAWLDLGLPPIVMAVNLSAIQFRNRELPALITRILDEEGLPPEYLELELTEAVAAHDPQGAIAIMNELHERGVRMSIDDFGTGFSSLSHLKKFKVYKLKIDQSFVRDISTDAEDKAIVSAIINMARSLGLKTIAEGVETAEQLAFLRAQQCDEMQGYYFSKPVPPAAFQQLSLEMAAKDL</sequence>
<dbReference type="FunFam" id="3.20.20.450:FF:000001">
    <property type="entry name" value="Cyclic di-GMP phosphodiesterase yahA"/>
    <property type="match status" value="1"/>
</dbReference>
<feature type="domain" description="PAS" evidence="4">
    <location>
        <begin position="487"/>
        <end position="558"/>
    </location>
</feature>
<comment type="catalytic activity">
    <reaction evidence="1">
        <text>3',3'-c-di-GMP + H2O = 5'-phosphoguanylyl(3'-&gt;5')guanosine + H(+)</text>
        <dbReference type="Rhea" id="RHEA:24902"/>
        <dbReference type="ChEBI" id="CHEBI:15377"/>
        <dbReference type="ChEBI" id="CHEBI:15378"/>
        <dbReference type="ChEBI" id="CHEBI:58754"/>
        <dbReference type="ChEBI" id="CHEBI:58805"/>
        <dbReference type="EC" id="3.1.4.52"/>
    </reaction>
    <physiologicalReaction direction="left-to-right" evidence="1">
        <dbReference type="Rhea" id="RHEA:24903"/>
    </physiologicalReaction>
</comment>
<dbReference type="GO" id="GO:0071732">
    <property type="term" value="P:cellular response to nitric oxide"/>
    <property type="evidence" value="ECO:0007669"/>
    <property type="project" value="UniProtKB-ARBA"/>
</dbReference>
<dbReference type="PANTHER" id="PTHR44757:SF2">
    <property type="entry name" value="BIOFILM ARCHITECTURE MAINTENANCE PROTEIN MBAA"/>
    <property type="match status" value="1"/>
</dbReference>
<dbReference type="Pfam" id="PF00990">
    <property type="entry name" value="GGDEF"/>
    <property type="match status" value="1"/>
</dbReference>
<organism evidence="8 9">
    <name type="scientific">Duganella vulcania</name>
    <dbReference type="NCBI Taxonomy" id="2692166"/>
    <lineage>
        <taxon>Bacteria</taxon>
        <taxon>Pseudomonadati</taxon>
        <taxon>Pseudomonadota</taxon>
        <taxon>Betaproteobacteria</taxon>
        <taxon>Burkholderiales</taxon>
        <taxon>Oxalobacteraceae</taxon>
        <taxon>Telluria group</taxon>
        <taxon>Duganella</taxon>
    </lineage>
</organism>
<dbReference type="PANTHER" id="PTHR44757">
    <property type="entry name" value="DIGUANYLATE CYCLASE DGCP"/>
    <property type="match status" value="1"/>
</dbReference>
<dbReference type="CDD" id="cd01948">
    <property type="entry name" value="EAL"/>
    <property type="match status" value="1"/>
</dbReference>
<dbReference type="InterPro" id="IPR001610">
    <property type="entry name" value="PAC"/>
</dbReference>
<feature type="domain" description="GGDEF" evidence="7">
    <location>
        <begin position="643"/>
        <end position="775"/>
    </location>
</feature>
<proteinExistence type="predicted"/>
<dbReference type="InterPro" id="IPR043128">
    <property type="entry name" value="Rev_trsase/Diguanyl_cyclase"/>
</dbReference>
<dbReference type="SUPFAM" id="SSF55073">
    <property type="entry name" value="Nucleotide cyclase"/>
    <property type="match status" value="1"/>
</dbReference>
<dbReference type="InterPro" id="IPR000700">
    <property type="entry name" value="PAS-assoc_C"/>
</dbReference>
<keyword evidence="3" id="KW-0812">Transmembrane</keyword>
<dbReference type="SUPFAM" id="SSF141868">
    <property type="entry name" value="EAL domain-like"/>
    <property type="match status" value="1"/>
</dbReference>
<dbReference type="Pfam" id="PF13185">
    <property type="entry name" value="GAF_2"/>
    <property type="match status" value="1"/>
</dbReference>
<keyword evidence="3" id="KW-0472">Membrane</keyword>
<dbReference type="CDD" id="cd01949">
    <property type="entry name" value="GGDEF"/>
    <property type="match status" value="1"/>
</dbReference>
<accession>A0A845FWY7</accession>
<evidence type="ECO:0000313" key="9">
    <source>
        <dbReference type="Proteomes" id="UP000470302"/>
    </source>
</evidence>
<feature type="transmembrane region" description="Helical" evidence="3">
    <location>
        <begin position="12"/>
        <end position="35"/>
    </location>
</feature>
<dbReference type="PROSITE" id="PS50887">
    <property type="entry name" value="GGDEF"/>
    <property type="match status" value="1"/>
</dbReference>
<evidence type="ECO:0000259" key="6">
    <source>
        <dbReference type="PROSITE" id="PS50883"/>
    </source>
</evidence>
<dbReference type="SMART" id="SM00052">
    <property type="entry name" value="EAL"/>
    <property type="match status" value="1"/>
</dbReference>
<dbReference type="InterPro" id="IPR029787">
    <property type="entry name" value="Nucleotide_cyclase"/>
</dbReference>
<dbReference type="InterPro" id="IPR029016">
    <property type="entry name" value="GAF-like_dom_sf"/>
</dbReference>
<dbReference type="PROSITE" id="PS50113">
    <property type="entry name" value="PAC"/>
    <property type="match status" value="1"/>
</dbReference>
<dbReference type="Gene3D" id="3.30.70.270">
    <property type="match status" value="1"/>
</dbReference>
<gene>
    <name evidence="8" type="ORF">GTP91_02590</name>
</gene>
<dbReference type="RefSeq" id="WP_161095348.1">
    <property type="nucleotide sequence ID" value="NZ_WWCW01000004.1"/>
</dbReference>
<evidence type="ECO:0000259" key="7">
    <source>
        <dbReference type="PROSITE" id="PS50887"/>
    </source>
</evidence>
<dbReference type="NCBIfam" id="TIGR00254">
    <property type="entry name" value="GGDEF"/>
    <property type="match status" value="1"/>
</dbReference>
<feature type="coiled-coil region" evidence="2">
    <location>
        <begin position="281"/>
        <end position="308"/>
    </location>
</feature>
<dbReference type="SUPFAM" id="SSF55781">
    <property type="entry name" value="GAF domain-like"/>
    <property type="match status" value="1"/>
</dbReference>
<dbReference type="Pfam" id="PF08448">
    <property type="entry name" value="PAS_4"/>
    <property type="match status" value="1"/>
</dbReference>
<dbReference type="CDD" id="cd00130">
    <property type="entry name" value="PAS"/>
    <property type="match status" value="1"/>
</dbReference>
<dbReference type="InterPro" id="IPR000014">
    <property type="entry name" value="PAS"/>
</dbReference>
<dbReference type="Gene3D" id="3.20.20.450">
    <property type="entry name" value="EAL domain"/>
    <property type="match status" value="1"/>
</dbReference>
<dbReference type="InterPro" id="IPR035965">
    <property type="entry name" value="PAS-like_dom_sf"/>
</dbReference>
<dbReference type="SMART" id="SM00086">
    <property type="entry name" value="PAC"/>
    <property type="match status" value="1"/>
</dbReference>
<name>A0A845FWY7_9BURK</name>
<dbReference type="EMBL" id="WWCW01000004">
    <property type="protein sequence ID" value="MYM86061.1"/>
    <property type="molecule type" value="Genomic_DNA"/>
</dbReference>
<reference evidence="8 9" key="1">
    <citation type="submission" date="2020-01" db="EMBL/GenBank/DDBJ databases">
        <title>Novel species isolated from a subtropical stream in China.</title>
        <authorList>
            <person name="Lu H."/>
        </authorList>
    </citation>
    <scope>NUCLEOTIDE SEQUENCE [LARGE SCALE GENOMIC DNA]</scope>
    <source>
        <strain evidence="8 9">FT82W</strain>
    </source>
</reference>
<keyword evidence="2" id="KW-0175">Coiled coil</keyword>
<protein>
    <submittedName>
        <fullName evidence="8">EAL domain-containing protein</fullName>
    </submittedName>
</protein>
<dbReference type="FunFam" id="3.30.70.270:FF:000001">
    <property type="entry name" value="Diguanylate cyclase domain protein"/>
    <property type="match status" value="1"/>
</dbReference>
<dbReference type="NCBIfam" id="TIGR00229">
    <property type="entry name" value="sensory_box"/>
    <property type="match status" value="1"/>
</dbReference>
<dbReference type="GO" id="GO:0071111">
    <property type="term" value="F:cyclic-guanylate-specific phosphodiesterase activity"/>
    <property type="evidence" value="ECO:0007669"/>
    <property type="project" value="UniProtKB-EC"/>
</dbReference>
<dbReference type="InterPro" id="IPR003018">
    <property type="entry name" value="GAF"/>
</dbReference>
<feature type="domain" description="PAC" evidence="5">
    <location>
        <begin position="560"/>
        <end position="611"/>
    </location>
</feature>
<dbReference type="AlphaFoldDB" id="A0A845FWY7"/>
<dbReference type="PROSITE" id="PS50883">
    <property type="entry name" value="EAL"/>
    <property type="match status" value="1"/>
</dbReference>
<dbReference type="Pfam" id="PF00563">
    <property type="entry name" value="EAL"/>
    <property type="match status" value="1"/>
</dbReference>
<keyword evidence="3" id="KW-1133">Transmembrane helix</keyword>
<dbReference type="SUPFAM" id="SSF55785">
    <property type="entry name" value="PYP-like sensor domain (PAS domain)"/>
    <property type="match status" value="1"/>
</dbReference>
<dbReference type="InterPro" id="IPR013656">
    <property type="entry name" value="PAS_4"/>
</dbReference>
<dbReference type="InterPro" id="IPR000160">
    <property type="entry name" value="GGDEF_dom"/>
</dbReference>
<dbReference type="Gene3D" id="3.30.450.40">
    <property type="match status" value="1"/>
</dbReference>
<evidence type="ECO:0000313" key="8">
    <source>
        <dbReference type="EMBL" id="MYM86061.1"/>
    </source>
</evidence>
<evidence type="ECO:0000256" key="3">
    <source>
        <dbReference type="SAM" id="Phobius"/>
    </source>
</evidence>
<evidence type="ECO:0000256" key="2">
    <source>
        <dbReference type="SAM" id="Coils"/>
    </source>
</evidence>